<proteinExistence type="predicted"/>
<sequence length="163" mass="18460">MKRIIPFLAICIFQMLFSTNTWCADLKKGAAAYKSGDYSTALREWKPLAFQGNAKAQFFLGNMYYKGIGVPQDDGAAYKWFKKAAEQGLTRAQNNLGTLYMRGLGVSRNNIRAFIWLHITALQGDKVGIKNRDLVAKIMSENQIKKAQELALECKNRKYKGCY</sequence>
<dbReference type="Pfam" id="PF08238">
    <property type="entry name" value="Sel1"/>
    <property type="match status" value="2"/>
</dbReference>
<name>A0A382TCS3_9ZZZZ</name>
<organism evidence="1">
    <name type="scientific">marine metagenome</name>
    <dbReference type="NCBI Taxonomy" id="408172"/>
    <lineage>
        <taxon>unclassified sequences</taxon>
        <taxon>metagenomes</taxon>
        <taxon>ecological metagenomes</taxon>
    </lineage>
</organism>
<dbReference type="Gene3D" id="1.25.40.10">
    <property type="entry name" value="Tetratricopeptide repeat domain"/>
    <property type="match status" value="1"/>
</dbReference>
<dbReference type="EMBL" id="UINC01135585">
    <property type="protein sequence ID" value="SVD19823.1"/>
    <property type="molecule type" value="Genomic_DNA"/>
</dbReference>
<accession>A0A382TCS3</accession>
<reference evidence="1" key="1">
    <citation type="submission" date="2018-05" db="EMBL/GenBank/DDBJ databases">
        <authorList>
            <person name="Lanie J.A."/>
            <person name="Ng W.-L."/>
            <person name="Kazmierczak K.M."/>
            <person name="Andrzejewski T.M."/>
            <person name="Davidsen T.M."/>
            <person name="Wayne K.J."/>
            <person name="Tettelin H."/>
            <person name="Glass J.I."/>
            <person name="Rusch D."/>
            <person name="Podicherti R."/>
            <person name="Tsui H.-C.T."/>
            <person name="Winkler M.E."/>
        </authorList>
    </citation>
    <scope>NUCLEOTIDE SEQUENCE</scope>
</reference>
<dbReference type="InterPro" id="IPR006597">
    <property type="entry name" value="Sel1-like"/>
</dbReference>
<evidence type="ECO:0000313" key="1">
    <source>
        <dbReference type="EMBL" id="SVD19823.1"/>
    </source>
</evidence>
<dbReference type="InterPro" id="IPR052945">
    <property type="entry name" value="Mitotic_Regulator"/>
</dbReference>
<dbReference type="PANTHER" id="PTHR43628:SF1">
    <property type="entry name" value="CHITIN SYNTHASE REGULATORY FACTOR 2-RELATED"/>
    <property type="match status" value="1"/>
</dbReference>
<dbReference type="SUPFAM" id="SSF81901">
    <property type="entry name" value="HCP-like"/>
    <property type="match status" value="1"/>
</dbReference>
<evidence type="ECO:0008006" key="2">
    <source>
        <dbReference type="Google" id="ProtNLM"/>
    </source>
</evidence>
<dbReference type="InterPro" id="IPR011990">
    <property type="entry name" value="TPR-like_helical_dom_sf"/>
</dbReference>
<dbReference type="SMART" id="SM00671">
    <property type="entry name" value="SEL1"/>
    <property type="match status" value="2"/>
</dbReference>
<protein>
    <recommendedName>
        <fullName evidence="2">Sel1 repeat family protein</fullName>
    </recommendedName>
</protein>
<dbReference type="AlphaFoldDB" id="A0A382TCS3"/>
<gene>
    <name evidence="1" type="ORF">METZ01_LOCUS372677</name>
</gene>
<dbReference type="PANTHER" id="PTHR43628">
    <property type="entry name" value="ACTIVATOR OF C KINASE PROTEIN 1-RELATED"/>
    <property type="match status" value="1"/>
</dbReference>